<protein>
    <submittedName>
        <fullName evidence="1">Uncharacterized protein</fullName>
    </submittedName>
</protein>
<dbReference type="Proteomes" id="UP000245523">
    <property type="component" value="Unassembled WGS sequence"/>
</dbReference>
<comment type="caution">
    <text evidence="1">The sequence shown here is derived from an EMBL/GenBank/DDBJ whole genome shotgun (WGS) entry which is preliminary data.</text>
</comment>
<accession>A0ABX5LHB2</accession>
<keyword evidence="2" id="KW-1185">Reference proteome</keyword>
<proteinExistence type="predicted"/>
<evidence type="ECO:0000313" key="2">
    <source>
        <dbReference type="Proteomes" id="UP000245523"/>
    </source>
</evidence>
<sequence>MNEKNPFIDQIKEKVQKARTLIKDTVQEVADDSGLSTKEGREEILKRAKAAADKAKESVIHTAQRGTSATKRAANQTIRMAHAKSEKIKTTIKGKVDNMKVNEVAKKKSVKGAAIVAAGLAAGGIGVGAGVAVDDADTHCAYFTLEEEYYLMQACVRSCGSDRIDKCAEKIKEFECKEKKDYLDSMNDLEYSCPIGNSYRYRY</sequence>
<dbReference type="RefSeq" id="WP_146193772.1">
    <property type="nucleotide sequence ID" value="NZ_QGHD01000047.1"/>
</dbReference>
<gene>
    <name evidence="1" type="ORF">B0H50_1475</name>
</gene>
<dbReference type="EMBL" id="QGHD01000047">
    <property type="protein sequence ID" value="PWK86602.1"/>
    <property type="molecule type" value="Genomic_DNA"/>
</dbReference>
<name>A0ABX5LHB2_9BACT</name>
<reference evidence="1 2" key="1">
    <citation type="submission" date="2018-05" db="EMBL/GenBank/DDBJ databases">
        <title>Animal gut microbial communities from fecal samples from Wisconsin, USA.</title>
        <authorList>
            <person name="Neumann A."/>
        </authorList>
    </citation>
    <scope>NUCLEOTIDE SEQUENCE [LARGE SCALE GENOMIC DNA]</scope>
    <source>
        <strain evidence="1 2">UWS4</strain>
    </source>
</reference>
<evidence type="ECO:0000313" key="1">
    <source>
        <dbReference type="EMBL" id="PWK86602.1"/>
    </source>
</evidence>
<organism evidence="1 2">
    <name type="scientific">Hallerella porci</name>
    <dbReference type="NCBI Taxonomy" id="1945871"/>
    <lineage>
        <taxon>Bacteria</taxon>
        <taxon>Pseudomonadati</taxon>
        <taxon>Fibrobacterota</taxon>
        <taxon>Fibrobacteria</taxon>
        <taxon>Fibrobacterales</taxon>
        <taxon>Fibrobacteraceae</taxon>
        <taxon>Hallerella</taxon>
    </lineage>
</organism>